<feature type="domain" description="SURP motif" evidence="8">
    <location>
        <begin position="200"/>
        <end position="243"/>
    </location>
</feature>
<evidence type="ECO:0000256" key="6">
    <source>
        <dbReference type="ARBA" id="ARBA00023187"/>
    </source>
</evidence>
<dbReference type="InterPro" id="IPR040397">
    <property type="entry name" value="SWAP"/>
</dbReference>
<organism evidence="9 10">
    <name type="scientific">Rhizophlyctis rosea</name>
    <dbReference type="NCBI Taxonomy" id="64517"/>
    <lineage>
        <taxon>Eukaryota</taxon>
        <taxon>Fungi</taxon>
        <taxon>Fungi incertae sedis</taxon>
        <taxon>Chytridiomycota</taxon>
        <taxon>Chytridiomycota incertae sedis</taxon>
        <taxon>Chytridiomycetes</taxon>
        <taxon>Rhizophlyctidales</taxon>
        <taxon>Rhizophlyctidaceae</taxon>
        <taxon>Rhizophlyctis</taxon>
    </lineage>
</organism>
<dbReference type="PANTHER" id="PTHR13161">
    <property type="entry name" value="SPLICING FACTOR SUPPRESSOR OF WHITE APRICOT"/>
    <property type="match status" value="1"/>
</dbReference>
<feature type="compositionally biased region" description="Acidic residues" evidence="7">
    <location>
        <begin position="260"/>
        <end position="281"/>
    </location>
</feature>
<dbReference type="GO" id="GO:0003723">
    <property type="term" value="F:RNA binding"/>
    <property type="evidence" value="ECO:0007669"/>
    <property type="project" value="UniProtKB-KW"/>
</dbReference>
<dbReference type="SUPFAM" id="SSF109905">
    <property type="entry name" value="Surp module (SWAP domain)"/>
    <property type="match status" value="2"/>
</dbReference>
<keyword evidence="6" id="KW-0508">mRNA splicing</keyword>
<keyword evidence="4" id="KW-0805">Transcription regulation</keyword>
<feature type="region of interest" description="Disordered" evidence="7">
    <location>
        <begin position="454"/>
        <end position="578"/>
    </location>
</feature>
<accession>A0AAD5SIE8</accession>
<evidence type="ECO:0000313" key="9">
    <source>
        <dbReference type="EMBL" id="KAJ3055117.1"/>
    </source>
</evidence>
<keyword evidence="5" id="KW-0804">Transcription</keyword>
<dbReference type="FunFam" id="1.10.10.790:FF:000002">
    <property type="entry name" value="Splicing factor 3A subunit 1"/>
    <property type="match status" value="1"/>
</dbReference>
<dbReference type="AlphaFoldDB" id="A0AAD5SIE8"/>
<feature type="region of interest" description="Disordered" evidence="7">
    <location>
        <begin position="259"/>
        <end position="299"/>
    </location>
</feature>
<dbReference type="PANTHER" id="PTHR13161:SF15">
    <property type="entry name" value="SPLICING FACTOR, SUPPRESSOR OF WHITE-APRICOT HOMOLOG"/>
    <property type="match status" value="1"/>
</dbReference>
<evidence type="ECO:0000256" key="5">
    <source>
        <dbReference type="ARBA" id="ARBA00023163"/>
    </source>
</evidence>
<evidence type="ECO:0000313" key="10">
    <source>
        <dbReference type="Proteomes" id="UP001212841"/>
    </source>
</evidence>
<evidence type="ECO:0000256" key="4">
    <source>
        <dbReference type="ARBA" id="ARBA00023015"/>
    </source>
</evidence>
<evidence type="ECO:0000256" key="1">
    <source>
        <dbReference type="ARBA" id="ARBA00022664"/>
    </source>
</evidence>
<feature type="compositionally biased region" description="Basic and acidic residues" evidence="7">
    <location>
        <begin position="464"/>
        <end position="480"/>
    </location>
</feature>
<feature type="domain" description="SURP motif" evidence="8">
    <location>
        <begin position="326"/>
        <end position="368"/>
    </location>
</feature>
<feature type="region of interest" description="Disordered" evidence="7">
    <location>
        <begin position="1"/>
        <end position="44"/>
    </location>
</feature>
<dbReference type="EMBL" id="JADGJD010000094">
    <property type="protein sequence ID" value="KAJ3055117.1"/>
    <property type="molecule type" value="Genomic_DNA"/>
</dbReference>
<feature type="compositionally biased region" description="Basic and acidic residues" evidence="7">
    <location>
        <begin position="504"/>
        <end position="524"/>
    </location>
</feature>
<gene>
    <name evidence="9" type="ORF">HK097_011430</name>
</gene>
<keyword evidence="3" id="KW-0694">RNA-binding</keyword>
<protein>
    <recommendedName>
        <fullName evidence="8">SURP motif domain-containing protein</fullName>
    </recommendedName>
</protein>
<evidence type="ECO:0000256" key="7">
    <source>
        <dbReference type="SAM" id="MobiDB-lite"/>
    </source>
</evidence>
<dbReference type="SMART" id="SM01141">
    <property type="entry name" value="DRY_EERY"/>
    <property type="match status" value="1"/>
</dbReference>
<sequence>MSSELYQSDADSGSMSDTGHVRQRKNRPKKKRKRPERPQPNYDDILVRGYGSTIFRNDDLAYILEKGDMLVRWQDDESLDLSIDRYDVRNLLDNENQFHGGGLALESDGHEEECDAERYADIDSEEEKVFNMSDDEKAVYLYEKAKRQKMELHDERFAYANDHTASHGEDQGEEKKHIFKLKYPAPDGVSPPSTERLAQIIEKTATFIKDSNNPQMEIIIQTKQAGNADFSFLNNSDPCHPYFKHVLMLLRTGLFAYGGSDEESDEAEEEENTETGEEASAEAEGAVPASVDPPTEEERKGIAETLDTINDSGLEVDGIPASMKDRIEKTANFVGRNGPAFETKLREKNIGDPKFAFLNPWNRYHAHYRVKVMEVEAGLGQSVNGGLAGMAGTTHHEDAGQGVGHDAASVDVHPSMTHGAAHNAETAAPNPEVTVPSVSKFERLQKAKEFLTSLRARQTTSAGNERKASVDSNGRPEETKVSPSSTAHALASVPKAELGSNDCVSRRDDPKRRDSETRGDEKRAVMSSVDEADEVRPPSRHHLAPGRDHEKETTSTNAEGRHPHLDPNRDHVREPGRKSTVAGGLVFAPALGLAPGRIHINGRGLHLVTGREGYHSEEEGDGWRSSHGRKAGYGTKFRTMLTLLTLFMMVVVPVSADTHKIFVSDDVIRDAPADHLAGDLLEVVCGDSNW</sequence>
<dbReference type="InterPro" id="IPR035967">
    <property type="entry name" value="SWAP/Surp_sf"/>
</dbReference>
<dbReference type="Pfam" id="PF09750">
    <property type="entry name" value="DRY_EERY"/>
    <property type="match status" value="1"/>
</dbReference>
<evidence type="ECO:0000256" key="3">
    <source>
        <dbReference type="ARBA" id="ARBA00022884"/>
    </source>
</evidence>
<keyword evidence="10" id="KW-1185">Reference proteome</keyword>
<evidence type="ECO:0000259" key="8">
    <source>
        <dbReference type="PROSITE" id="PS50128"/>
    </source>
</evidence>
<dbReference type="Gene3D" id="1.10.10.790">
    <property type="entry name" value="Surp module"/>
    <property type="match status" value="2"/>
</dbReference>
<proteinExistence type="predicted"/>
<feature type="compositionally biased region" description="Polar residues" evidence="7">
    <location>
        <begin position="1"/>
        <end position="17"/>
    </location>
</feature>
<feature type="compositionally biased region" description="Basic and acidic residues" evidence="7">
    <location>
        <begin position="545"/>
        <end position="577"/>
    </location>
</feature>
<feature type="compositionally biased region" description="Basic residues" evidence="7">
    <location>
        <begin position="21"/>
        <end position="35"/>
    </location>
</feature>
<keyword evidence="1" id="KW-0507">mRNA processing</keyword>
<dbReference type="InterPro" id="IPR000061">
    <property type="entry name" value="Surp"/>
</dbReference>
<dbReference type="SMART" id="SM00648">
    <property type="entry name" value="SWAP"/>
    <property type="match status" value="2"/>
</dbReference>
<dbReference type="InterPro" id="IPR019147">
    <property type="entry name" value="SWAP_N_domain"/>
</dbReference>
<name>A0AAD5SIE8_9FUNG</name>
<evidence type="ECO:0000256" key="2">
    <source>
        <dbReference type="ARBA" id="ARBA00022737"/>
    </source>
</evidence>
<comment type="caution">
    <text evidence="9">The sequence shown here is derived from an EMBL/GenBank/DDBJ whole genome shotgun (WGS) entry which is preliminary data.</text>
</comment>
<dbReference type="Proteomes" id="UP001212841">
    <property type="component" value="Unassembled WGS sequence"/>
</dbReference>
<keyword evidence="2" id="KW-0677">Repeat</keyword>
<dbReference type="GO" id="GO:0000395">
    <property type="term" value="P:mRNA 5'-splice site recognition"/>
    <property type="evidence" value="ECO:0007669"/>
    <property type="project" value="TreeGrafter"/>
</dbReference>
<dbReference type="Pfam" id="PF01805">
    <property type="entry name" value="Surp"/>
    <property type="match status" value="2"/>
</dbReference>
<reference evidence="9" key="1">
    <citation type="submission" date="2020-05" db="EMBL/GenBank/DDBJ databases">
        <title>Phylogenomic resolution of chytrid fungi.</title>
        <authorList>
            <person name="Stajich J.E."/>
            <person name="Amses K."/>
            <person name="Simmons R."/>
            <person name="Seto K."/>
            <person name="Myers J."/>
            <person name="Bonds A."/>
            <person name="Quandt C.A."/>
            <person name="Barry K."/>
            <person name="Liu P."/>
            <person name="Grigoriev I."/>
            <person name="Longcore J.E."/>
            <person name="James T.Y."/>
        </authorList>
    </citation>
    <scope>NUCLEOTIDE SEQUENCE</scope>
    <source>
        <strain evidence="9">JEL0318</strain>
    </source>
</reference>
<dbReference type="PROSITE" id="PS50128">
    <property type="entry name" value="SURP"/>
    <property type="match status" value="2"/>
</dbReference>